<dbReference type="RefSeq" id="WP_138575912.1">
    <property type="nucleotide sequence ID" value="NZ_CP040818.1"/>
</dbReference>
<protein>
    <submittedName>
        <fullName evidence="1">Cupin</fullName>
    </submittedName>
</protein>
<evidence type="ECO:0000313" key="2">
    <source>
        <dbReference type="Proteomes" id="UP000305888"/>
    </source>
</evidence>
<dbReference type="KEGG" id="ppru:FDP22_17665"/>
<dbReference type="InterPro" id="IPR014710">
    <property type="entry name" value="RmlC-like_jellyroll"/>
</dbReference>
<dbReference type="EMBL" id="CP040818">
    <property type="protein sequence ID" value="QDL93450.1"/>
    <property type="molecule type" value="Genomic_DNA"/>
</dbReference>
<dbReference type="OrthoDB" id="9800684at2"/>
<reference evidence="1 2" key="1">
    <citation type="submission" date="2019-06" db="EMBL/GenBank/DDBJ databases">
        <title>Genome sequence of Rhodobacteraceae bacterium D4M1.</title>
        <authorList>
            <person name="Cao J."/>
        </authorList>
    </citation>
    <scope>NUCLEOTIDE SEQUENCE [LARGE SCALE GENOMIC DNA]</scope>
    <source>
        <strain evidence="1 2">D4M1</strain>
    </source>
</reference>
<accession>A0A5B8G0V9</accession>
<dbReference type="InterPro" id="IPR011051">
    <property type="entry name" value="RmlC_Cupin_sf"/>
</dbReference>
<dbReference type="Proteomes" id="UP000305888">
    <property type="component" value="Chromosome"/>
</dbReference>
<evidence type="ECO:0000313" key="1">
    <source>
        <dbReference type="EMBL" id="QDL93450.1"/>
    </source>
</evidence>
<keyword evidence="2" id="KW-1185">Reference proteome</keyword>
<dbReference type="AlphaFoldDB" id="A0A5B8G0V9"/>
<organism evidence="1 2">
    <name type="scientific">Paroceanicella profunda</name>
    <dbReference type="NCBI Taxonomy" id="2579971"/>
    <lineage>
        <taxon>Bacteria</taxon>
        <taxon>Pseudomonadati</taxon>
        <taxon>Pseudomonadota</taxon>
        <taxon>Alphaproteobacteria</taxon>
        <taxon>Rhodobacterales</taxon>
        <taxon>Paracoccaceae</taxon>
        <taxon>Paroceanicella</taxon>
    </lineage>
</organism>
<name>A0A5B8G0V9_9RHOB</name>
<sequence length="99" mass="10951">MTDRPQATPTVLLDDPDMIVTRWDFPPGGETGWHVHGMNYVVTTLTPCPMLVEEVGGGTRRNESPAGRVYRGCEGAEHNVINDGPEPMSFVELELKKKD</sequence>
<dbReference type="Gene3D" id="2.60.120.10">
    <property type="entry name" value="Jelly Rolls"/>
    <property type="match status" value="1"/>
</dbReference>
<proteinExistence type="predicted"/>
<dbReference type="SUPFAM" id="SSF51182">
    <property type="entry name" value="RmlC-like cupins"/>
    <property type="match status" value="1"/>
</dbReference>
<gene>
    <name evidence="1" type="ORF">FDP22_17665</name>
</gene>